<reference evidence="2 3" key="1">
    <citation type="submission" date="2023-10" db="EMBL/GenBank/DDBJ databases">
        <authorList>
            <person name="Botero Cardona J."/>
        </authorList>
    </citation>
    <scope>NUCLEOTIDE SEQUENCE [LARGE SCALE GENOMIC DNA]</scope>
    <source>
        <strain evidence="2 3">R-54839</strain>
    </source>
</reference>
<dbReference type="Proteomes" id="UP001314261">
    <property type="component" value="Unassembled WGS sequence"/>
</dbReference>
<gene>
    <name evidence="2" type="ORF">R54839_PPFHFPJH_01142</name>
</gene>
<dbReference type="InterPro" id="IPR000847">
    <property type="entry name" value="LysR_HTH_N"/>
</dbReference>
<keyword evidence="3" id="KW-1185">Reference proteome</keyword>
<dbReference type="PROSITE" id="PS50931">
    <property type="entry name" value="HTH_LYSR"/>
    <property type="match status" value="1"/>
</dbReference>
<organism evidence="2 3">
    <name type="scientific">Fructobacillus fructosus</name>
    <dbReference type="NCBI Taxonomy" id="1631"/>
    <lineage>
        <taxon>Bacteria</taxon>
        <taxon>Bacillati</taxon>
        <taxon>Bacillota</taxon>
        <taxon>Bacilli</taxon>
        <taxon>Lactobacillales</taxon>
        <taxon>Lactobacillaceae</taxon>
        <taxon>Fructobacillus</taxon>
    </lineage>
</organism>
<sequence length="217" mass="24382">MRIQDLEYYLALAELGSFSQVSKRFNISQPTVSLAMQRLEKELTSELIWRDPGHQKMAFTHPGQILLEHAKKIVQEYQQAQAAIQKEAEQKFALGLSEMVVLAYYPAIKEHLSDHFFTHLQKSLVQRNEGLRLLQDGKVDALLVIGSANLAAPYRVEEIAHPALLQPNGQALPDFTLSFIYQDSGQSSETMTAILSELKTAIHSASQNDFTLISKTE</sequence>
<comment type="caution">
    <text evidence="2">The sequence shown here is derived from an EMBL/GenBank/DDBJ whole genome shotgun (WGS) entry which is preliminary data.</text>
</comment>
<dbReference type="PANTHER" id="PTHR30419">
    <property type="entry name" value="HTH-TYPE TRANSCRIPTIONAL REGULATOR YBHD"/>
    <property type="match status" value="1"/>
</dbReference>
<evidence type="ECO:0000313" key="3">
    <source>
        <dbReference type="Proteomes" id="UP001314261"/>
    </source>
</evidence>
<proteinExistence type="predicted"/>
<feature type="domain" description="HTH lysR-type" evidence="1">
    <location>
        <begin position="1"/>
        <end position="60"/>
    </location>
</feature>
<dbReference type="InterPro" id="IPR050950">
    <property type="entry name" value="HTH-type_LysR_regulators"/>
</dbReference>
<accession>A0ABM9MX21</accession>
<dbReference type="InterPro" id="IPR036388">
    <property type="entry name" value="WH-like_DNA-bd_sf"/>
</dbReference>
<dbReference type="RefSeq" id="WP_187753807.1">
    <property type="nucleotide sequence ID" value="NZ_CAUZLK010000006.1"/>
</dbReference>
<dbReference type="PANTHER" id="PTHR30419:SF8">
    <property type="entry name" value="NITROGEN ASSIMILATION TRANSCRIPTIONAL ACTIVATOR-RELATED"/>
    <property type="match status" value="1"/>
</dbReference>
<protein>
    <submittedName>
        <fullName evidence="2">LysR family (LysR)</fullName>
    </submittedName>
</protein>
<dbReference type="Gene3D" id="1.10.10.10">
    <property type="entry name" value="Winged helix-like DNA-binding domain superfamily/Winged helix DNA-binding domain"/>
    <property type="match status" value="1"/>
</dbReference>
<evidence type="ECO:0000259" key="1">
    <source>
        <dbReference type="PROSITE" id="PS50931"/>
    </source>
</evidence>
<dbReference type="Pfam" id="PF00126">
    <property type="entry name" value="HTH_1"/>
    <property type="match status" value="1"/>
</dbReference>
<dbReference type="SUPFAM" id="SSF46785">
    <property type="entry name" value="Winged helix' DNA-binding domain"/>
    <property type="match status" value="1"/>
</dbReference>
<dbReference type="InterPro" id="IPR036390">
    <property type="entry name" value="WH_DNA-bd_sf"/>
</dbReference>
<name>A0ABM9MX21_9LACO</name>
<dbReference type="EMBL" id="CAUZLR010000007">
    <property type="protein sequence ID" value="CAK1246345.1"/>
    <property type="molecule type" value="Genomic_DNA"/>
</dbReference>
<evidence type="ECO:0000313" key="2">
    <source>
        <dbReference type="EMBL" id="CAK1246345.1"/>
    </source>
</evidence>